<gene>
    <name evidence="2" type="ORF">METZ01_LOCUS232495</name>
</gene>
<dbReference type="PROSITE" id="PS51257">
    <property type="entry name" value="PROKAR_LIPOPROTEIN"/>
    <property type="match status" value="1"/>
</dbReference>
<evidence type="ECO:0000313" key="2">
    <source>
        <dbReference type="EMBL" id="SVB79641.1"/>
    </source>
</evidence>
<evidence type="ECO:0000256" key="1">
    <source>
        <dbReference type="SAM" id="MobiDB-lite"/>
    </source>
</evidence>
<evidence type="ECO:0008006" key="3">
    <source>
        <dbReference type="Google" id="ProtNLM"/>
    </source>
</evidence>
<proteinExistence type="predicted"/>
<feature type="region of interest" description="Disordered" evidence="1">
    <location>
        <begin position="145"/>
        <end position="174"/>
    </location>
</feature>
<protein>
    <recommendedName>
        <fullName evidence="3">Lipoprotein</fullName>
    </recommendedName>
</protein>
<dbReference type="EMBL" id="UINC01057941">
    <property type="protein sequence ID" value="SVB79641.1"/>
    <property type="molecule type" value="Genomic_DNA"/>
</dbReference>
<organism evidence="2">
    <name type="scientific">marine metagenome</name>
    <dbReference type="NCBI Taxonomy" id="408172"/>
    <lineage>
        <taxon>unclassified sequences</taxon>
        <taxon>metagenomes</taxon>
        <taxon>ecological metagenomes</taxon>
    </lineage>
</organism>
<dbReference type="AlphaFoldDB" id="A0A382GZL7"/>
<reference evidence="2" key="1">
    <citation type="submission" date="2018-05" db="EMBL/GenBank/DDBJ databases">
        <authorList>
            <person name="Lanie J.A."/>
            <person name="Ng W.-L."/>
            <person name="Kazmierczak K.M."/>
            <person name="Andrzejewski T.M."/>
            <person name="Davidsen T.M."/>
            <person name="Wayne K.J."/>
            <person name="Tettelin H."/>
            <person name="Glass J.I."/>
            <person name="Rusch D."/>
            <person name="Podicherti R."/>
            <person name="Tsui H.-C.T."/>
            <person name="Winkler M.E."/>
        </authorList>
    </citation>
    <scope>NUCLEOTIDE SEQUENCE</scope>
</reference>
<sequence length="174" mass="19673">MSSFRNNLYLILLLQPVILITSCGQEAELSNKSTPRYTMMEGSSCFNSRDIEDYMVLDRSNLIVYGRPSSRAYHIEISPPATSIRGSDMISFVSWSGRICGFAGDDLLIPNSIYNERHSIISVKRLDETAQYNLLVRFGKAEPVIEVQPEDDSSPEIKRELGEDEDQDKEIVSE</sequence>
<accession>A0A382GZL7</accession>
<name>A0A382GZL7_9ZZZZ</name>